<dbReference type="EMBL" id="CP138203">
    <property type="protein sequence ID" value="WPC72964.1"/>
    <property type="molecule type" value="Genomic_DNA"/>
</dbReference>
<evidence type="ECO:0000313" key="1">
    <source>
        <dbReference type="EMBL" id="WPC72964.1"/>
    </source>
</evidence>
<protein>
    <submittedName>
        <fullName evidence="1">Uncharacterized protein</fullName>
    </submittedName>
</protein>
<name>A0ABZ0Q983_9VIBR</name>
<proteinExistence type="predicted"/>
<keyword evidence="2" id="KW-1185">Reference proteome</keyword>
<evidence type="ECO:0000313" key="2">
    <source>
        <dbReference type="Proteomes" id="UP001304071"/>
    </source>
</evidence>
<sequence length="146" mass="16787">MTKQWCYSFDDKNFANGTYDTKKACLEAARKDGHTKRQVGMSDVKHAYLAQCETPPNERMFPDADFILEYMADQAGLMAWGAENDYPDVTQQQEDDLTIQLHELLSNWCKKYGVSPSFFMVYKSIKYDLSSLKPIMTNKGAKKNED</sequence>
<dbReference type="RefSeq" id="WP_261892774.1">
    <property type="nucleotide sequence ID" value="NZ_AP024895.1"/>
</dbReference>
<reference evidence="1 2" key="1">
    <citation type="submission" date="2023-11" db="EMBL/GenBank/DDBJ databases">
        <title>Plant-associative lifestyle of Vibrio porteresiae and its evolutionary dynamics.</title>
        <authorList>
            <person name="Rameshkumar N."/>
            <person name="Kirti K."/>
        </authorList>
    </citation>
    <scope>NUCLEOTIDE SEQUENCE [LARGE SCALE GENOMIC DNA]</scope>
    <source>
        <strain evidence="1 2">MSSRF30</strain>
    </source>
</reference>
<dbReference type="Proteomes" id="UP001304071">
    <property type="component" value="Chromosome 1"/>
</dbReference>
<organism evidence="1 2">
    <name type="scientific">Vibrio porteresiae DSM 19223</name>
    <dbReference type="NCBI Taxonomy" id="1123496"/>
    <lineage>
        <taxon>Bacteria</taxon>
        <taxon>Pseudomonadati</taxon>
        <taxon>Pseudomonadota</taxon>
        <taxon>Gammaproteobacteria</taxon>
        <taxon>Vibrionales</taxon>
        <taxon>Vibrionaceae</taxon>
        <taxon>Vibrio</taxon>
    </lineage>
</organism>
<gene>
    <name evidence="1" type="ORF">R8Z52_12600</name>
</gene>
<accession>A0ABZ0Q983</accession>